<keyword evidence="1" id="KW-0812">Transmembrane</keyword>
<evidence type="ECO:0000313" key="3">
    <source>
        <dbReference type="Proteomes" id="UP000266301"/>
    </source>
</evidence>
<evidence type="ECO:0000313" key="2">
    <source>
        <dbReference type="EMBL" id="AYD40666.1"/>
    </source>
</evidence>
<feature type="transmembrane region" description="Helical" evidence="1">
    <location>
        <begin position="12"/>
        <end position="30"/>
    </location>
</feature>
<protein>
    <submittedName>
        <fullName evidence="2">Uncharacterized protein</fullName>
    </submittedName>
</protein>
<organism evidence="2 3">
    <name type="scientific">Clostridium fermenticellae</name>
    <dbReference type="NCBI Taxonomy" id="2068654"/>
    <lineage>
        <taxon>Bacteria</taxon>
        <taxon>Bacillati</taxon>
        <taxon>Bacillota</taxon>
        <taxon>Clostridia</taxon>
        <taxon>Eubacteriales</taxon>
        <taxon>Clostridiaceae</taxon>
        <taxon>Clostridium</taxon>
    </lineage>
</organism>
<accession>A0A386H4S3</accession>
<dbReference type="EMBL" id="CP032416">
    <property type="protein sequence ID" value="AYD40666.1"/>
    <property type="molecule type" value="Genomic_DNA"/>
</dbReference>
<dbReference type="Proteomes" id="UP000266301">
    <property type="component" value="Chromosome"/>
</dbReference>
<keyword evidence="1" id="KW-0472">Membrane</keyword>
<name>A0A386H4S3_9CLOT</name>
<dbReference type="RefSeq" id="WP_119972775.1">
    <property type="nucleotide sequence ID" value="NZ_CP032416.1"/>
</dbReference>
<keyword evidence="1" id="KW-1133">Transmembrane helix</keyword>
<dbReference type="AlphaFoldDB" id="A0A386H4S3"/>
<dbReference type="KEGG" id="cfer:D4Z93_09035"/>
<sequence>MLLIDFFSDRKLLIGIGIGIVAATFVMLGTKVSYQMSRAQIEDKARGMGMIYPQEVKVINDKGVSK</sequence>
<reference evidence="2 3" key="1">
    <citation type="journal article" date="2019" name="Int. J. Syst. Evol. Microbiol.">
        <title>Clostridium fermenticellae sp. nov., isolated from the mud in a fermentation cellar for the production of the Chinese liquor, baijiu.</title>
        <authorList>
            <person name="Xu P.X."/>
            <person name="Chai L.J."/>
            <person name="Qiu T."/>
            <person name="Zhang X.J."/>
            <person name="Lu Z.M."/>
            <person name="Xiao C."/>
            <person name="Wang S.T."/>
            <person name="Shen C.H."/>
            <person name="Shi J.S."/>
            <person name="Xu Z.H."/>
        </authorList>
    </citation>
    <scope>NUCLEOTIDE SEQUENCE [LARGE SCALE GENOMIC DNA]</scope>
    <source>
        <strain evidence="2 3">JN500901</strain>
    </source>
</reference>
<dbReference type="OrthoDB" id="1757485at2"/>
<proteinExistence type="predicted"/>
<keyword evidence="3" id="KW-1185">Reference proteome</keyword>
<evidence type="ECO:0000256" key="1">
    <source>
        <dbReference type="SAM" id="Phobius"/>
    </source>
</evidence>
<gene>
    <name evidence="2" type="ORF">D4Z93_09035</name>
</gene>